<protein>
    <submittedName>
        <fullName evidence="1">Uncharacterized protein</fullName>
    </submittedName>
</protein>
<sequence length="126" mass="14138">MDVLWARTGAQSFPEPRDPTLKDFLKKFSGKNFDFLNPLFAWSSTAHKELGPMAPHHLCDLTAVGVPRLTTALPAASGGMQYTVEGREIPDKELNDDSWQPLPGLRAQDKRRSEIRHATRNPRDAE</sequence>
<keyword evidence="2" id="KW-1185">Reference proteome</keyword>
<gene>
    <name evidence="1" type="ORF">HPB50_007227</name>
</gene>
<dbReference type="Proteomes" id="UP000821845">
    <property type="component" value="Chromosome 2"/>
</dbReference>
<comment type="caution">
    <text evidence="1">The sequence shown here is derived from an EMBL/GenBank/DDBJ whole genome shotgun (WGS) entry which is preliminary data.</text>
</comment>
<accession>A0ACB7SZR2</accession>
<name>A0ACB7SZR2_HYAAI</name>
<dbReference type="EMBL" id="CM023482">
    <property type="protein sequence ID" value="KAH6938139.1"/>
    <property type="molecule type" value="Genomic_DNA"/>
</dbReference>
<evidence type="ECO:0000313" key="2">
    <source>
        <dbReference type="Proteomes" id="UP000821845"/>
    </source>
</evidence>
<organism evidence="1 2">
    <name type="scientific">Hyalomma asiaticum</name>
    <name type="common">Tick</name>
    <dbReference type="NCBI Taxonomy" id="266040"/>
    <lineage>
        <taxon>Eukaryota</taxon>
        <taxon>Metazoa</taxon>
        <taxon>Ecdysozoa</taxon>
        <taxon>Arthropoda</taxon>
        <taxon>Chelicerata</taxon>
        <taxon>Arachnida</taxon>
        <taxon>Acari</taxon>
        <taxon>Parasitiformes</taxon>
        <taxon>Ixodida</taxon>
        <taxon>Ixodoidea</taxon>
        <taxon>Ixodidae</taxon>
        <taxon>Hyalomminae</taxon>
        <taxon>Hyalomma</taxon>
    </lineage>
</organism>
<evidence type="ECO:0000313" key="1">
    <source>
        <dbReference type="EMBL" id="KAH6938139.1"/>
    </source>
</evidence>
<reference evidence="1" key="1">
    <citation type="submission" date="2020-05" db="EMBL/GenBank/DDBJ databases">
        <title>Large-scale comparative analyses of tick genomes elucidate their genetic diversity and vector capacities.</title>
        <authorList>
            <person name="Jia N."/>
            <person name="Wang J."/>
            <person name="Shi W."/>
            <person name="Du L."/>
            <person name="Sun Y."/>
            <person name="Zhan W."/>
            <person name="Jiang J."/>
            <person name="Wang Q."/>
            <person name="Zhang B."/>
            <person name="Ji P."/>
            <person name="Sakyi L.B."/>
            <person name="Cui X."/>
            <person name="Yuan T."/>
            <person name="Jiang B."/>
            <person name="Yang W."/>
            <person name="Lam T.T.-Y."/>
            <person name="Chang Q."/>
            <person name="Ding S."/>
            <person name="Wang X."/>
            <person name="Zhu J."/>
            <person name="Ruan X."/>
            <person name="Zhao L."/>
            <person name="Wei J."/>
            <person name="Que T."/>
            <person name="Du C."/>
            <person name="Cheng J."/>
            <person name="Dai P."/>
            <person name="Han X."/>
            <person name="Huang E."/>
            <person name="Gao Y."/>
            <person name="Liu J."/>
            <person name="Shao H."/>
            <person name="Ye R."/>
            <person name="Li L."/>
            <person name="Wei W."/>
            <person name="Wang X."/>
            <person name="Wang C."/>
            <person name="Yang T."/>
            <person name="Huo Q."/>
            <person name="Li W."/>
            <person name="Guo W."/>
            <person name="Chen H."/>
            <person name="Zhou L."/>
            <person name="Ni X."/>
            <person name="Tian J."/>
            <person name="Zhou Y."/>
            <person name="Sheng Y."/>
            <person name="Liu T."/>
            <person name="Pan Y."/>
            <person name="Xia L."/>
            <person name="Li J."/>
            <person name="Zhao F."/>
            <person name="Cao W."/>
        </authorList>
    </citation>
    <scope>NUCLEOTIDE SEQUENCE</scope>
    <source>
        <strain evidence="1">Hyas-2018</strain>
    </source>
</reference>
<proteinExistence type="predicted"/>